<reference evidence="3" key="1">
    <citation type="journal article" date="2020" name="mSystems">
        <title>Genome- and Community-Level Interaction Insights into Carbon Utilization and Element Cycling Functions of Hydrothermarchaeota in Hydrothermal Sediment.</title>
        <authorList>
            <person name="Zhou Z."/>
            <person name="Liu Y."/>
            <person name="Xu W."/>
            <person name="Pan J."/>
            <person name="Luo Z.H."/>
            <person name="Li M."/>
        </authorList>
    </citation>
    <scope>NUCLEOTIDE SEQUENCE [LARGE SCALE GENOMIC DNA]</scope>
    <source>
        <strain evidence="3">SpSt-637</strain>
        <strain evidence="2">SpSt-667</strain>
    </source>
</reference>
<dbReference type="GO" id="GO:0008810">
    <property type="term" value="F:cellulase activity"/>
    <property type="evidence" value="ECO:0007669"/>
    <property type="project" value="InterPro"/>
</dbReference>
<accession>A0A7C4NNX2</accession>
<evidence type="ECO:0000256" key="1">
    <source>
        <dbReference type="ARBA" id="ARBA00005519"/>
    </source>
</evidence>
<evidence type="ECO:0008006" key="4">
    <source>
        <dbReference type="Google" id="ProtNLM"/>
    </source>
</evidence>
<dbReference type="EMBL" id="DTBD01000074">
    <property type="protein sequence ID" value="HGQ65208.1"/>
    <property type="molecule type" value="Genomic_DNA"/>
</dbReference>
<gene>
    <name evidence="3" type="ORF">ENU08_08200</name>
    <name evidence="2" type="ORF">ENU41_03160</name>
</gene>
<dbReference type="InterPro" id="IPR013319">
    <property type="entry name" value="GH11/12"/>
</dbReference>
<dbReference type="GO" id="GO:0000272">
    <property type="term" value="P:polysaccharide catabolic process"/>
    <property type="evidence" value="ECO:0007669"/>
    <property type="project" value="InterPro"/>
</dbReference>
<organism evidence="3">
    <name type="scientific">Ignisphaera aggregans</name>
    <dbReference type="NCBI Taxonomy" id="334771"/>
    <lineage>
        <taxon>Archaea</taxon>
        <taxon>Thermoproteota</taxon>
        <taxon>Thermoprotei</taxon>
        <taxon>Desulfurococcales</taxon>
        <taxon>Desulfurococcaceae</taxon>
        <taxon>Ignisphaera</taxon>
    </lineage>
</organism>
<sequence length="294" mass="32982">MGALENLVLVPCDRDVEVKASKHRRSNITSIGKASIDPNLWAIQEGFIGEVTMMCINGEVVVDNNMFSPLALINTYAYHEVIYGPKPWGMPPDHPQSREPLKLPLPVEDLISGKRVTLYTNFMVERLDQATNIAYDIWLTQAPRFHGGPKVGDVELMVWIYRGSSSEWLPSPAGKKVGEVNIPTYVEGNVSNIGWDVWYHPSVPWGGWSYLAFVSTKPSTDVAIELTEFLKHVEVLLGHEKTNKLHINNIEIGTEVFVYKPGSAGIQWRLKKFYIVVAKPSKDIEELLINVATI</sequence>
<protein>
    <recommendedName>
        <fullName evidence="4">Glycoside hydrolase family 12</fullName>
    </recommendedName>
</protein>
<dbReference type="SUPFAM" id="SSF49899">
    <property type="entry name" value="Concanavalin A-like lectins/glucanases"/>
    <property type="match status" value="1"/>
</dbReference>
<dbReference type="AlphaFoldDB" id="A0A7C4NNX2"/>
<proteinExistence type="inferred from homology"/>
<dbReference type="Pfam" id="PF01670">
    <property type="entry name" value="Glyco_hydro_12"/>
    <property type="match status" value="1"/>
</dbReference>
<evidence type="ECO:0000313" key="3">
    <source>
        <dbReference type="EMBL" id="HGQ65208.1"/>
    </source>
</evidence>
<dbReference type="InterPro" id="IPR013320">
    <property type="entry name" value="ConA-like_dom_sf"/>
</dbReference>
<dbReference type="Gene3D" id="2.60.120.180">
    <property type="match status" value="1"/>
</dbReference>
<name>A0A7C4NNX2_9CREN</name>
<comment type="caution">
    <text evidence="3">The sequence shown here is derived from an EMBL/GenBank/DDBJ whole genome shotgun (WGS) entry which is preliminary data.</text>
</comment>
<dbReference type="EMBL" id="DTCK01000016">
    <property type="protein sequence ID" value="HGQ35659.1"/>
    <property type="molecule type" value="Genomic_DNA"/>
</dbReference>
<dbReference type="InterPro" id="IPR002594">
    <property type="entry name" value="GH12"/>
</dbReference>
<comment type="similarity">
    <text evidence="1">Belongs to the glycosyl hydrolase 12 (cellulase H) family.</text>
</comment>
<evidence type="ECO:0000313" key="2">
    <source>
        <dbReference type="EMBL" id="HGQ35659.1"/>
    </source>
</evidence>